<keyword evidence="1" id="KW-0732">Signal</keyword>
<dbReference type="RefSeq" id="WP_111195713.1">
    <property type="nucleotide sequence ID" value="NZ_QKVK01000001.1"/>
</dbReference>
<evidence type="ECO:0000313" key="2">
    <source>
        <dbReference type="EMBL" id="PZF78386.1"/>
    </source>
</evidence>
<dbReference type="PROSITE" id="PS51257">
    <property type="entry name" value="PROKAR_LIPOPROTEIN"/>
    <property type="match status" value="1"/>
</dbReference>
<comment type="caution">
    <text evidence="2">The sequence shown here is derived from an EMBL/GenBank/DDBJ whole genome shotgun (WGS) entry which is preliminary data.</text>
</comment>
<evidence type="ECO:0000256" key="1">
    <source>
        <dbReference type="SAM" id="SignalP"/>
    </source>
</evidence>
<feature type="chain" id="PRO_5015838860" description="DUF995 domain-containing protein" evidence="1">
    <location>
        <begin position="23"/>
        <end position="138"/>
    </location>
</feature>
<protein>
    <recommendedName>
        <fullName evidence="4">DUF995 domain-containing protein</fullName>
    </recommendedName>
</protein>
<gene>
    <name evidence="2" type="ORF">DK847_00755</name>
</gene>
<sequence length="138" mass="14428">MQFWVKDGRGLAAVALVALALAGCSSFPGGDKSSTTDVPSVMTAAEIRSTLAGKSWRFQGPNNTGTTLYAEDGSSLVEVDGKGRTKGKWMTKDGQLCESFDPSPPWLPGGVPMSCYPFSRGTTPNTYQAGKAVFSPAG</sequence>
<reference evidence="3" key="1">
    <citation type="submission" date="2018-06" db="EMBL/GenBank/DDBJ databases">
        <title>Aestuariibacter litoralis strain KCTC 52945T.</title>
        <authorList>
            <person name="Li X."/>
            <person name="Salam N."/>
            <person name="Li J.-L."/>
            <person name="Chen Y.-M."/>
            <person name="Yang Z.-W."/>
            <person name="Zhang L.-Y."/>
            <person name="Han M.-X."/>
            <person name="Xiao M."/>
            <person name="Li W.-J."/>
        </authorList>
    </citation>
    <scope>NUCLEOTIDE SEQUENCE [LARGE SCALE GENOMIC DNA]</scope>
    <source>
        <strain evidence="3">KCTC 52945</strain>
    </source>
</reference>
<dbReference type="AlphaFoldDB" id="A0A2W2BY56"/>
<evidence type="ECO:0000313" key="3">
    <source>
        <dbReference type="Proteomes" id="UP000248795"/>
    </source>
</evidence>
<keyword evidence="3" id="KW-1185">Reference proteome</keyword>
<name>A0A2W2BY56_9HYPH</name>
<dbReference type="EMBL" id="QKVK01000001">
    <property type="protein sequence ID" value="PZF78386.1"/>
    <property type="molecule type" value="Genomic_DNA"/>
</dbReference>
<dbReference type="Proteomes" id="UP000248795">
    <property type="component" value="Unassembled WGS sequence"/>
</dbReference>
<evidence type="ECO:0008006" key="4">
    <source>
        <dbReference type="Google" id="ProtNLM"/>
    </source>
</evidence>
<accession>A0A2W2BY56</accession>
<proteinExistence type="predicted"/>
<feature type="signal peptide" evidence="1">
    <location>
        <begin position="1"/>
        <end position="22"/>
    </location>
</feature>
<organism evidence="2 3">
    <name type="scientific">Aestuariivirga litoralis</name>
    <dbReference type="NCBI Taxonomy" id="2650924"/>
    <lineage>
        <taxon>Bacteria</taxon>
        <taxon>Pseudomonadati</taxon>
        <taxon>Pseudomonadota</taxon>
        <taxon>Alphaproteobacteria</taxon>
        <taxon>Hyphomicrobiales</taxon>
        <taxon>Aestuariivirgaceae</taxon>
        <taxon>Aestuariivirga</taxon>
    </lineage>
</organism>